<dbReference type="OrthoDB" id="8595007at2"/>
<organism evidence="3 4">
    <name type="scientific">Patiriisocius marinistellae</name>
    <dbReference type="NCBI Taxonomy" id="2494560"/>
    <lineage>
        <taxon>Bacteria</taxon>
        <taxon>Pseudomonadati</taxon>
        <taxon>Bacteroidota</taxon>
        <taxon>Flavobacteriia</taxon>
        <taxon>Flavobacteriales</taxon>
        <taxon>Flavobacteriaceae</taxon>
        <taxon>Patiriisocius</taxon>
    </lineage>
</organism>
<evidence type="ECO:0000313" key="4">
    <source>
        <dbReference type="Proteomes" id="UP000326994"/>
    </source>
</evidence>
<dbReference type="SUPFAM" id="SSF54001">
    <property type="entry name" value="Cysteine proteinases"/>
    <property type="match status" value="1"/>
</dbReference>
<comment type="caution">
    <text evidence="3">The sequence shown here is derived from an EMBL/GenBank/DDBJ whole genome shotgun (WGS) entry which is preliminary data.</text>
</comment>
<protein>
    <recommendedName>
        <fullName evidence="2">DUF3857 domain-containing protein</fullName>
    </recommendedName>
</protein>
<dbReference type="InterPro" id="IPR024618">
    <property type="entry name" value="DUF3857"/>
</dbReference>
<dbReference type="Gene3D" id="2.60.40.3140">
    <property type="match status" value="1"/>
</dbReference>
<gene>
    <name evidence="3" type="ORF">ULMS_24390</name>
</gene>
<sequence>MRITYFFLLSFINFFSNAQDYSVNNIDATLIKNANAVVRNETTTITINDFDSLEEEFSSTITVLNRGGWDAIDPVVYYSGDDKVKKISAILYDRDGDVIEKYKEKDFLDVTASGSNLYSDNRKKILEFIPSSYPFTLTFEYELKSRTTGFLKQWLPLRKTTVAVESSNYKIVNERQIPIIKKAYNLDNFDVTAKSLNGNLDYTIKNVLAFESEFASPHYSMYLPIMRVALKKFQLEGEIAEVSTWKDFGIWQNENLLKDRDKLSDATKSKINELVKDLDTKKEKVKAIYEYMQNKTRYISIQVGIGGWQPSAAQEVDELGYGDCKGLTNYTKALLDTQNIPSYYTIVDSGSDGRDIEEDFVAMQGNHVILTVPLEEENLFLECTSQDLPFNFIGTHTDDRKVVMLTPDGGVVGKTHSYTKEDNTRNFEATVVLDENLIITGTLKEVSRGIEYDNSYYLKDGDSDELDAYYKKKWSHLNGLQLSNIKFDNDKVNVVFTQELSFLAKNYTSKAGDRLLLNPNVFNRFAYIPDVNGERKQSVYVRRGKTFNDTTTIILPKGYKVESMFDTLEVSNKFGSYKATLVKKNETTLIYSRNVVLYAVDEPKESFNELDTLIRKLVKNDNSKIVLIKK</sequence>
<dbReference type="Proteomes" id="UP000326994">
    <property type="component" value="Unassembled WGS sequence"/>
</dbReference>
<feature type="chain" id="PRO_5023909839" description="DUF3857 domain-containing protein" evidence="1">
    <location>
        <begin position="19"/>
        <end position="630"/>
    </location>
</feature>
<feature type="signal peptide" evidence="1">
    <location>
        <begin position="1"/>
        <end position="18"/>
    </location>
</feature>
<dbReference type="Gene3D" id="3.10.620.30">
    <property type="match status" value="1"/>
</dbReference>
<name>A0A5J4G3I5_9FLAO</name>
<evidence type="ECO:0000256" key="1">
    <source>
        <dbReference type="SAM" id="SignalP"/>
    </source>
</evidence>
<accession>A0A5J4G3I5</accession>
<dbReference type="AlphaFoldDB" id="A0A5J4G3I5"/>
<dbReference type="RefSeq" id="WP_151894852.1">
    <property type="nucleotide sequence ID" value="NZ_BKCF01000005.1"/>
</dbReference>
<reference evidence="3 4" key="1">
    <citation type="submission" date="2019-08" db="EMBL/GenBank/DDBJ databases">
        <title>Ulvibacter marinistellae sp. nov., isolated from a starfish, Patiria pectinifera.</title>
        <authorList>
            <person name="Kawano K."/>
            <person name="Ushijima N."/>
            <person name="Kihara M."/>
            <person name="Itoh H."/>
        </authorList>
    </citation>
    <scope>NUCLEOTIDE SEQUENCE [LARGE SCALE GENOMIC DNA]</scope>
    <source>
        <strain evidence="3 4">KK4</strain>
    </source>
</reference>
<evidence type="ECO:0000313" key="3">
    <source>
        <dbReference type="EMBL" id="GEQ86931.1"/>
    </source>
</evidence>
<proteinExistence type="predicted"/>
<keyword evidence="4" id="KW-1185">Reference proteome</keyword>
<dbReference type="InterPro" id="IPR038765">
    <property type="entry name" value="Papain-like_cys_pep_sf"/>
</dbReference>
<dbReference type="EMBL" id="BKCF01000005">
    <property type="protein sequence ID" value="GEQ86931.1"/>
    <property type="molecule type" value="Genomic_DNA"/>
</dbReference>
<keyword evidence="1" id="KW-0732">Signal</keyword>
<evidence type="ECO:0000259" key="2">
    <source>
        <dbReference type="Pfam" id="PF12969"/>
    </source>
</evidence>
<feature type="domain" description="DUF3857" evidence="2">
    <location>
        <begin position="54"/>
        <end position="203"/>
    </location>
</feature>
<dbReference type="Gene3D" id="2.60.120.1130">
    <property type="match status" value="1"/>
</dbReference>
<dbReference type="Pfam" id="PF12969">
    <property type="entry name" value="DUF3857"/>
    <property type="match status" value="1"/>
</dbReference>